<dbReference type="SUPFAM" id="SSF56112">
    <property type="entry name" value="Protein kinase-like (PK-like)"/>
    <property type="match status" value="1"/>
</dbReference>
<dbReference type="STRING" id="29655.A0A0K9PYI8"/>
<comment type="similarity">
    <text evidence="1">Belongs to the protein kinase superfamily. TKL Ser/Thr protein kinase family.</text>
</comment>
<dbReference type="InterPro" id="IPR001245">
    <property type="entry name" value="Ser-Thr/Tyr_kinase_cat_dom"/>
</dbReference>
<dbReference type="PANTHER" id="PTHR44329">
    <property type="entry name" value="SERINE/THREONINE-PROTEIN KINASE TNNI3K-RELATED"/>
    <property type="match status" value="1"/>
</dbReference>
<keyword evidence="5" id="KW-0067">ATP-binding</keyword>
<dbReference type="SUPFAM" id="SSF48403">
    <property type="entry name" value="Ankyrin repeat"/>
    <property type="match status" value="1"/>
</dbReference>
<evidence type="ECO:0000256" key="1">
    <source>
        <dbReference type="ARBA" id="ARBA00005843"/>
    </source>
</evidence>
<feature type="region of interest" description="Disordered" evidence="7">
    <location>
        <begin position="1"/>
        <end position="26"/>
    </location>
</feature>
<dbReference type="Proteomes" id="UP000036987">
    <property type="component" value="Unassembled WGS sequence"/>
</dbReference>
<dbReference type="Gene3D" id="1.10.510.10">
    <property type="entry name" value="Transferase(Phosphotransferase) domain 1"/>
    <property type="match status" value="1"/>
</dbReference>
<evidence type="ECO:0000313" key="10">
    <source>
        <dbReference type="Proteomes" id="UP000036987"/>
    </source>
</evidence>
<dbReference type="OMA" id="FAMASWR"/>
<dbReference type="Pfam" id="PF07714">
    <property type="entry name" value="PK_Tyr_Ser-Thr"/>
    <property type="match status" value="1"/>
</dbReference>
<evidence type="ECO:0000256" key="6">
    <source>
        <dbReference type="PROSITE-ProRule" id="PRU00023"/>
    </source>
</evidence>
<dbReference type="EMBL" id="LFYR01000585">
    <property type="protein sequence ID" value="KMZ73297.1"/>
    <property type="molecule type" value="Genomic_DNA"/>
</dbReference>
<keyword evidence="2" id="KW-0808">Transferase</keyword>
<evidence type="ECO:0000256" key="7">
    <source>
        <dbReference type="SAM" id="MobiDB-lite"/>
    </source>
</evidence>
<dbReference type="InterPro" id="IPR002110">
    <property type="entry name" value="Ankyrin_rpt"/>
</dbReference>
<dbReference type="FunFam" id="3.30.200.20:FF:000180">
    <property type="entry name" value="serine/threonine-protein kinase STY46-like"/>
    <property type="match status" value="1"/>
</dbReference>
<keyword evidence="10" id="KW-1185">Reference proteome</keyword>
<dbReference type="PROSITE" id="PS50297">
    <property type="entry name" value="ANK_REP_REGION"/>
    <property type="match status" value="1"/>
</dbReference>
<dbReference type="PROSITE" id="PS50011">
    <property type="entry name" value="PROTEIN_KINASE_DOM"/>
    <property type="match status" value="1"/>
</dbReference>
<dbReference type="GO" id="GO:0007165">
    <property type="term" value="P:signal transduction"/>
    <property type="evidence" value="ECO:0000318"/>
    <property type="project" value="GO_Central"/>
</dbReference>
<dbReference type="PIRSF" id="PIRSF000654">
    <property type="entry name" value="Integrin-linked_kinase"/>
    <property type="match status" value="1"/>
</dbReference>
<dbReference type="PROSITE" id="PS50088">
    <property type="entry name" value="ANK_REPEAT"/>
    <property type="match status" value="1"/>
</dbReference>
<dbReference type="SMART" id="SM00248">
    <property type="entry name" value="ANK"/>
    <property type="match status" value="3"/>
</dbReference>
<dbReference type="OrthoDB" id="4062651at2759"/>
<organism evidence="9 10">
    <name type="scientific">Zostera marina</name>
    <name type="common">Eelgrass</name>
    <dbReference type="NCBI Taxonomy" id="29655"/>
    <lineage>
        <taxon>Eukaryota</taxon>
        <taxon>Viridiplantae</taxon>
        <taxon>Streptophyta</taxon>
        <taxon>Embryophyta</taxon>
        <taxon>Tracheophyta</taxon>
        <taxon>Spermatophyta</taxon>
        <taxon>Magnoliopsida</taxon>
        <taxon>Liliopsida</taxon>
        <taxon>Zosteraceae</taxon>
        <taxon>Zostera</taxon>
    </lineage>
</organism>
<evidence type="ECO:0000256" key="2">
    <source>
        <dbReference type="ARBA" id="ARBA00022679"/>
    </source>
</evidence>
<dbReference type="Pfam" id="PF12796">
    <property type="entry name" value="Ank_2"/>
    <property type="match status" value="1"/>
</dbReference>
<accession>A0A0K9PYI8</accession>
<keyword evidence="3" id="KW-0547">Nucleotide-binding</keyword>
<dbReference type="InterPro" id="IPR011009">
    <property type="entry name" value="Kinase-like_dom_sf"/>
</dbReference>
<feature type="domain" description="Protein kinase" evidence="8">
    <location>
        <begin position="119"/>
        <end position="416"/>
    </location>
</feature>
<protein>
    <submittedName>
        <fullName evidence="9">Protein kinase family protein</fullName>
    </submittedName>
</protein>
<evidence type="ECO:0000313" key="9">
    <source>
        <dbReference type="EMBL" id="KMZ73297.1"/>
    </source>
</evidence>
<dbReference type="Gene3D" id="1.25.40.20">
    <property type="entry name" value="Ankyrin repeat-containing domain"/>
    <property type="match status" value="1"/>
</dbReference>
<dbReference type="GO" id="GO:0004674">
    <property type="term" value="F:protein serine/threonine kinase activity"/>
    <property type="evidence" value="ECO:0000318"/>
    <property type="project" value="GO_Central"/>
</dbReference>
<name>A0A0K9PYI8_ZOSMR</name>
<evidence type="ECO:0000256" key="3">
    <source>
        <dbReference type="ARBA" id="ARBA00022741"/>
    </source>
</evidence>
<dbReference type="InterPro" id="IPR000719">
    <property type="entry name" value="Prot_kinase_dom"/>
</dbReference>
<dbReference type="InterPro" id="IPR051681">
    <property type="entry name" value="Ser/Thr_Kinases-Pseudokinases"/>
</dbReference>
<gene>
    <name evidence="9" type="ORF">ZOSMA_14G00580</name>
</gene>
<dbReference type="GO" id="GO:0005524">
    <property type="term" value="F:ATP binding"/>
    <property type="evidence" value="ECO:0007669"/>
    <property type="project" value="UniProtKB-KW"/>
</dbReference>
<reference evidence="10" key="1">
    <citation type="journal article" date="2016" name="Nature">
        <title>The genome of the seagrass Zostera marina reveals angiosperm adaptation to the sea.</title>
        <authorList>
            <person name="Olsen J.L."/>
            <person name="Rouze P."/>
            <person name="Verhelst B."/>
            <person name="Lin Y.-C."/>
            <person name="Bayer T."/>
            <person name="Collen J."/>
            <person name="Dattolo E."/>
            <person name="De Paoli E."/>
            <person name="Dittami S."/>
            <person name="Maumus F."/>
            <person name="Michel G."/>
            <person name="Kersting A."/>
            <person name="Lauritano C."/>
            <person name="Lohaus R."/>
            <person name="Toepel M."/>
            <person name="Tonon T."/>
            <person name="Vanneste K."/>
            <person name="Amirebrahimi M."/>
            <person name="Brakel J."/>
            <person name="Bostroem C."/>
            <person name="Chovatia M."/>
            <person name="Grimwood J."/>
            <person name="Jenkins J.W."/>
            <person name="Jueterbock A."/>
            <person name="Mraz A."/>
            <person name="Stam W.T."/>
            <person name="Tice H."/>
            <person name="Bornberg-Bauer E."/>
            <person name="Green P.J."/>
            <person name="Pearson G.A."/>
            <person name="Procaccini G."/>
            <person name="Duarte C.M."/>
            <person name="Schmutz J."/>
            <person name="Reusch T.B.H."/>
            <person name="Van de Peer Y."/>
        </authorList>
    </citation>
    <scope>NUCLEOTIDE SEQUENCE [LARGE SCALE GENOMIC DNA]</scope>
    <source>
        <strain evidence="10">cv. Finnish</strain>
    </source>
</reference>
<feature type="repeat" description="ANK" evidence="6">
    <location>
        <begin position="69"/>
        <end position="101"/>
    </location>
</feature>
<dbReference type="PANTHER" id="PTHR44329:SF140">
    <property type="entry name" value="INACTIVE PROTEIN TYROSINE KINASE PTKL"/>
    <property type="match status" value="1"/>
</dbReference>
<comment type="caution">
    <text evidence="9">The sequence shown here is derived from an EMBL/GenBank/DDBJ whole genome shotgun (WGS) entry which is preliminary data.</text>
</comment>
<dbReference type="InterPro" id="IPR036770">
    <property type="entry name" value="Ankyrin_rpt-contain_sf"/>
</dbReference>
<evidence type="ECO:0000256" key="5">
    <source>
        <dbReference type="ARBA" id="ARBA00022840"/>
    </source>
</evidence>
<keyword evidence="6" id="KW-0040">ANK repeat</keyword>
<sequence>MDSVSGFKSARSSFQKDSPTRKDDDEVRIPGNVRLMYLANEGDVDGIRELIKEAEESGGAIDVNYADVHGRTALHVAACQGYVVTVKFLVENGALLGPIDRMGNTPLDNAIHYRKLDVIELFEKYGAKAPMPTMQVKNIYQVPEYEICRSELDFTNSSIITKGTFRIATWRGIQVAVKTLGDEVFANEEKVMAFRDELTLFQKMRHPNVVQFLGAVTQSSPMMIITEYLPMGDLGNFLKTNGPIKPSMVVRFALDIARGMNYLHKHKPEAIIHRDLEPSNILLDDSRHLKVADFDGSRSLLMTKSSKTMREDTPPMFEDASCRYVAPEVFKNAEYDTKADVFSFALILQVMIERCSPFSEKHSYEVPRCYAEGQRPPFRASRSLYTCGLRRLIEDCWHEVPSKRPTFELIIERLLLIQRRIVSSEVLPSNCFQCLLDFWLSDDGSDSSSRNSSR</sequence>
<evidence type="ECO:0000256" key="4">
    <source>
        <dbReference type="ARBA" id="ARBA00022777"/>
    </source>
</evidence>
<proteinExistence type="inferred from homology"/>
<dbReference type="AlphaFoldDB" id="A0A0K9PYI8"/>
<keyword evidence="4 9" id="KW-0418">Kinase</keyword>
<evidence type="ECO:0000259" key="8">
    <source>
        <dbReference type="PROSITE" id="PS50011"/>
    </source>
</evidence>